<accession>A0A7R8ZUR7</accession>
<reference evidence="1" key="1">
    <citation type="submission" date="2020-11" db="EMBL/GenBank/DDBJ databases">
        <authorList>
            <person name="Tran Van P."/>
        </authorList>
    </citation>
    <scope>NUCLEOTIDE SEQUENCE</scope>
</reference>
<name>A0A7R8ZUR7_9CRUS</name>
<dbReference type="AlphaFoldDB" id="A0A7R8ZUR7"/>
<proteinExistence type="predicted"/>
<protein>
    <submittedName>
        <fullName evidence="1">Uncharacterized protein</fullName>
    </submittedName>
</protein>
<sequence length="28" mass="3138">MIDEEETAVDGRGRRLLDSATPLEPPRI</sequence>
<dbReference type="EMBL" id="OB686293">
    <property type="protein sequence ID" value="CAD7237272.1"/>
    <property type="molecule type" value="Genomic_DNA"/>
</dbReference>
<evidence type="ECO:0000313" key="1">
    <source>
        <dbReference type="EMBL" id="CAD7237272.1"/>
    </source>
</evidence>
<organism evidence="1">
    <name type="scientific">Cyprideis torosa</name>
    <dbReference type="NCBI Taxonomy" id="163714"/>
    <lineage>
        <taxon>Eukaryota</taxon>
        <taxon>Metazoa</taxon>
        <taxon>Ecdysozoa</taxon>
        <taxon>Arthropoda</taxon>
        <taxon>Crustacea</taxon>
        <taxon>Oligostraca</taxon>
        <taxon>Ostracoda</taxon>
        <taxon>Podocopa</taxon>
        <taxon>Podocopida</taxon>
        <taxon>Cytherocopina</taxon>
        <taxon>Cytheroidea</taxon>
        <taxon>Cytherideidae</taxon>
        <taxon>Cyprideis</taxon>
    </lineage>
</organism>
<gene>
    <name evidence="1" type="ORF">CTOB1V02_LOCUS15087</name>
</gene>